<evidence type="ECO:0000313" key="4">
    <source>
        <dbReference type="Proteomes" id="UP001596067"/>
    </source>
</evidence>
<evidence type="ECO:0000256" key="1">
    <source>
        <dbReference type="SAM" id="MobiDB-lite"/>
    </source>
</evidence>
<evidence type="ECO:0000313" key="3">
    <source>
        <dbReference type="EMBL" id="MFC5886576.1"/>
    </source>
</evidence>
<dbReference type="EMBL" id="JBHSOD010000018">
    <property type="protein sequence ID" value="MFC5886576.1"/>
    <property type="molecule type" value="Genomic_DNA"/>
</dbReference>
<sequence>MGSSGKARVSGKGAGQAKRKQPKPLATDLDELFAQLRSGAANVAGVTYQVALSAMLLAAGRTGTVPGLPVTAVIPESLEDIDCQLVDGSKLLVQSKERGPGAAKIAAAELAGILAHAALGVKLSDEAAKAGPGATGPSTRLAVVTNGSFGSSLPLTGWTQTLDAALSALPTGAAVRQTLLTALKAQLKGAGLDEGLAPMVVARTHLVHQDAPGQAAVTHLLAGLGLHPALAVRLRRELQDDLEQVAALQRQATRATVGVRTIADLDAMAARLAREVSVDALEEAVKAGVCEPVDFLAPSPQDARGFYEGVSVLPSHIAAGLDVVRPEESQAVLDALGSRGHVVIAGPSGSGKSALLWRCARLIEAGPQLLRVLRVETSSDAELLFRHVQRAQPTEQNRVVVCIDDLGRARTGAWAEARDRLLGLPGVKIMAAARREDLTASLSRGAVIVDARLMPSAAAEVHQAVCASGVSVEMAREEAVVRADGLLMEFLALVTTGRRLREVLAEQVDRLDEEQRQVDRELLRLVCATHALGFETLSDTVPTALGRSAGEVESALRRLLGEHLITHIGVGGLRGLHDLRAEVLLELLHERGHPALGATFAAAVMALGPAARPLALRRAAMRVTKSCGPVVNPLNAEERLTQLHYALRPLTECIGEQLRGLAGPGPVDGAAARAAALLEVADGIDTLAHVYACLPVADAVRPAQVDRVELLWLAWLATDGMDISNLPGPNILDVLVPLLPARKPQAAPAAGRALGADGLMRLLCGAPIKDAVRLAEAAETLICLSRDQAGAAYWDRIPALPDPPGSDPGVAADLRARFTASLAVLADLRGPAVAEVFGDVEARAADAVASNYLGHSVEVSLTSVRQLRARGGSSLARAWTYSPDQACTARVISYALMGDEPSAESAYMPEPGADPRSENSQIVLLMRRVFDACPEIDVIHAELWHANGRPMMFEQMTDGVKNILAGVLRRGPQVAPNVALHAMAVEAEGTGSWTRRCRAQAELSRDLLNLFDKLPSRLRSRDTVPARQMWMTQVQRAHEAATALPPQPSELTTPLSPAEAESLAYTAAGEDHAVLDTARQDLAKKALVKLASCLNQVAHSPGNLQGLRGAGARLSDTVADLESAITRGAPVYSGIGDTLPAELVTVVRRAARLLSAVDEPPVSAALGRGASDHAKLDAAVDAALRNVLDRALQAATRVLRDAGVFPAATGFADETAPPAAWLDRQVAIAVPFEQWLVACEALRGWTDERRREAGLRCRVALVPVEDGEALPVGIRTSQFGPALPLLPDALPRLLDALSLPLRGRATQEALEEPAKALRAYSYDLVRRAHRPPDWATNPDRPQAPDRVAEAVAHDQAAVLALQDHPEQLTPGEQAHLIAVQTVLEVCALVADEDGQGSGLAIGFADLDTTKLQIPPECHAAAKLNFALTAAIEADKAQPLAPPVTRP</sequence>
<dbReference type="RefSeq" id="WP_313762325.1">
    <property type="nucleotide sequence ID" value="NZ_BAAAVH010000009.1"/>
</dbReference>
<dbReference type="InterPro" id="IPR027417">
    <property type="entry name" value="P-loop_NTPase"/>
</dbReference>
<reference evidence="4" key="1">
    <citation type="journal article" date="2019" name="Int. J. Syst. Evol. Microbiol.">
        <title>The Global Catalogue of Microorganisms (GCM) 10K type strain sequencing project: providing services to taxonomists for standard genome sequencing and annotation.</title>
        <authorList>
            <consortium name="The Broad Institute Genomics Platform"/>
            <consortium name="The Broad Institute Genome Sequencing Center for Infectious Disease"/>
            <person name="Wu L."/>
            <person name="Ma J."/>
        </authorList>
    </citation>
    <scope>NUCLEOTIDE SEQUENCE [LARGE SCALE GENOMIC DNA]</scope>
    <source>
        <strain evidence="4">CGMCC 4.1469</strain>
    </source>
</reference>
<gene>
    <name evidence="3" type="ORF">ACFP0N_16550</name>
</gene>
<feature type="region of interest" description="Disordered" evidence="1">
    <location>
        <begin position="1"/>
        <end position="23"/>
    </location>
</feature>
<keyword evidence="4" id="KW-1185">Reference proteome</keyword>
<dbReference type="InterPro" id="IPR003593">
    <property type="entry name" value="AAA+_ATPase"/>
</dbReference>
<proteinExistence type="predicted"/>
<organism evidence="3 4">
    <name type="scientific">Kitasatospora aburaviensis</name>
    <dbReference type="NCBI Taxonomy" id="67265"/>
    <lineage>
        <taxon>Bacteria</taxon>
        <taxon>Bacillati</taxon>
        <taxon>Actinomycetota</taxon>
        <taxon>Actinomycetes</taxon>
        <taxon>Kitasatosporales</taxon>
        <taxon>Streptomycetaceae</taxon>
        <taxon>Kitasatospora</taxon>
    </lineage>
</organism>
<comment type="caution">
    <text evidence="3">The sequence shown here is derived from an EMBL/GenBank/DDBJ whole genome shotgun (WGS) entry which is preliminary data.</text>
</comment>
<name>A0ABW1EWU2_9ACTN</name>
<protein>
    <recommendedName>
        <fullName evidence="2">AAA+ ATPase domain-containing protein</fullName>
    </recommendedName>
</protein>
<evidence type="ECO:0000259" key="2">
    <source>
        <dbReference type="SMART" id="SM00382"/>
    </source>
</evidence>
<feature type="domain" description="AAA+ ATPase" evidence="2">
    <location>
        <begin position="338"/>
        <end position="560"/>
    </location>
</feature>
<accession>A0ABW1EWU2</accession>
<dbReference type="SMART" id="SM00382">
    <property type="entry name" value="AAA"/>
    <property type="match status" value="1"/>
</dbReference>
<dbReference type="SUPFAM" id="SSF52540">
    <property type="entry name" value="P-loop containing nucleoside triphosphate hydrolases"/>
    <property type="match status" value="1"/>
</dbReference>
<dbReference type="Proteomes" id="UP001596067">
    <property type="component" value="Unassembled WGS sequence"/>
</dbReference>